<evidence type="ECO:0000256" key="15">
    <source>
        <dbReference type="PROSITE-ProRule" id="PRU00560"/>
    </source>
</evidence>
<dbReference type="PANTHER" id="PTHR11070">
    <property type="entry name" value="UVRD / RECB / PCRA DNA HELICASE FAMILY MEMBER"/>
    <property type="match status" value="1"/>
</dbReference>
<evidence type="ECO:0000256" key="10">
    <source>
        <dbReference type="ARBA" id="ARBA00023235"/>
    </source>
</evidence>
<evidence type="ECO:0000256" key="2">
    <source>
        <dbReference type="ARBA" id="ARBA00022741"/>
    </source>
</evidence>
<gene>
    <name evidence="19" type="ORF">STA1M1_03510</name>
</gene>
<keyword evidence="4 15" id="KW-0378">Hydrolase</keyword>
<keyword evidence="9" id="KW-0234">DNA repair</keyword>
<dbReference type="PROSITE" id="PS51198">
    <property type="entry name" value="UVRD_HELICASE_ATP_BIND"/>
    <property type="match status" value="1"/>
</dbReference>
<dbReference type="InterPro" id="IPR014017">
    <property type="entry name" value="DNA_helicase_UvrD-like_C"/>
</dbReference>
<keyword evidence="10" id="KW-0413">Isomerase</keyword>
<evidence type="ECO:0000256" key="9">
    <source>
        <dbReference type="ARBA" id="ARBA00023204"/>
    </source>
</evidence>
<name>A0ABQ5LQY5_9RHOB</name>
<evidence type="ECO:0000256" key="12">
    <source>
        <dbReference type="ARBA" id="ARBA00034808"/>
    </source>
</evidence>
<evidence type="ECO:0000256" key="4">
    <source>
        <dbReference type="ARBA" id="ARBA00022801"/>
    </source>
</evidence>
<dbReference type="Gene3D" id="1.10.486.10">
    <property type="entry name" value="PCRA, domain 4"/>
    <property type="match status" value="1"/>
</dbReference>
<keyword evidence="20" id="KW-1185">Reference proteome</keyword>
<dbReference type="InterPro" id="IPR000212">
    <property type="entry name" value="DNA_helicase_UvrD/REP"/>
</dbReference>
<proteinExistence type="predicted"/>
<dbReference type="EMBL" id="BROH01000001">
    <property type="protein sequence ID" value="GKY86482.1"/>
    <property type="molecule type" value="Genomic_DNA"/>
</dbReference>
<evidence type="ECO:0000313" key="20">
    <source>
        <dbReference type="Proteomes" id="UP001144205"/>
    </source>
</evidence>
<dbReference type="InterPro" id="IPR027417">
    <property type="entry name" value="P-loop_NTPase"/>
</dbReference>
<reference evidence="19" key="1">
    <citation type="journal article" date="2023" name="Int. J. Syst. Evol. Microbiol.">
        <title>Sinisalibacter aestuarii sp. nov., isolated from estuarine sediment of the Arakawa River.</title>
        <authorList>
            <person name="Arafat S.T."/>
            <person name="Hirano S."/>
            <person name="Sato A."/>
            <person name="Takeuchi K."/>
            <person name="Yasuda T."/>
            <person name="Terahara T."/>
            <person name="Hamada M."/>
            <person name="Kobayashi T."/>
        </authorList>
    </citation>
    <scope>NUCLEOTIDE SEQUENCE</scope>
    <source>
        <strain evidence="19">B-399</strain>
    </source>
</reference>
<organism evidence="19 20">
    <name type="scientific">Sinisalibacter aestuarii</name>
    <dbReference type="NCBI Taxonomy" id="2949426"/>
    <lineage>
        <taxon>Bacteria</taxon>
        <taxon>Pseudomonadati</taxon>
        <taxon>Pseudomonadota</taxon>
        <taxon>Alphaproteobacteria</taxon>
        <taxon>Rhodobacterales</taxon>
        <taxon>Roseobacteraceae</taxon>
        <taxon>Sinisalibacter</taxon>
    </lineage>
</organism>
<accession>A0ABQ5LQY5</accession>
<dbReference type="Proteomes" id="UP001144205">
    <property type="component" value="Unassembled WGS sequence"/>
</dbReference>
<dbReference type="InterPro" id="IPR011604">
    <property type="entry name" value="PDDEXK-like_dom_sf"/>
</dbReference>
<evidence type="ECO:0000313" key="19">
    <source>
        <dbReference type="EMBL" id="GKY86482.1"/>
    </source>
</evidence>
<dbReference type="Pfam" id="PF12705">
    <property type="entry name" value="PDDEXK_1"/>
    <property type="match status" value="1"/>
</dbReference>
<protein>
    <recommendedName>
        <fullName evidence="12">DNA 3'-5' helicase</fullName>
        <ecNumber evidence="12">5.6.2.4</ecNumber>
    </recommendedName>
    <alternativeName>
        <fullName evidence="13">DNA 3'-5' helicase II</fullName>
    </alternativeName>
</protein>
<evidence type="ECO:0000256" key="1">
    <source>
        <dbReference type="ARBA" id="ARBA00022722"/>
    </source>
</evidence>
<evidence type="ECO:0000256" key="8">
    <source>
        <dbReference type="ARBA" id="ARBA00023125"/>
    </source>
</evidence>
<evidence type="ECO:0000259" key="17">
    <source>
        <dbReference type="PROSITE" id="PS51198"/>
    </source>
</evidence>
<keyword evidence="6" id="KW-0269">Exonuclease</keyword>
<feature type="region of interest" description="Disordered" evidence="16">
    <location>
        <begin position="905"/>
        <end position="948"/>
    </location>
</feature>
<dbReference type="SUPFAM" id="SSF52980">
    <property type="entry name" value="Restriction endonuclease-like"/>
    <property type="match status" value="1"/>
</dbReference>
<dbReference type="Pfam" id="PF13361">
    <property type="entry name" value="UvrD_C"/>
    <property type="match status" value="1"/>
</dbReference>
<dbReference type="SUPFAM" id="SSF52540">
    <property type="entry name" value="P-loop containing nucleoside triphosphate hydrolases"/>
    <property type="match status" value="1"/>
</dbReference>
<keyword evidence="1" id="KW-0540">Nuclease</keyword>
<dbReference type="InterPro" id="IPR014016">
    <property type="entry name" value="UvrD-like_ATP-bd"/>
</dbReference>
<comment type="catalytic activity">
    <reaction evidence="14">
        <text>ATP + H2O = ADP + phosphate + H(+)</text>
        <dbReference type="Rhea" id="RHEA:13065"/>
        <dbReference type="ChEBI" id="CHEBI:15377"/>
        <dbReference type="ChEBI" id="CHEBI:15378"/>
        <dbReference type="ChEBI" id="CHEBI:30616"/>
        <dbReference type="ChEBI" id="CHEBI:43474"/>
        <dbReference type="ChEBI" id="CHEBI:456216"/>
        <dbReference type="EC" id="5.6.2.4"/>
    </reaction>
</comment>
<feature type="binding site" evidence="15">
    <location>
        <begin position="24"/>
        <end position="31"/>
    </location>
    <ligand>
        <name>ATP</name>
        <dbReference type="ChEBI" id="CHEBI:30616"/>
    </ligand>
</feature>
<evidence type="ECO:0000256" key="11">
    <source>
        <dbReference type="ARBA" id="ARBA00034617"/>
    </source>
</evidence>
<evidence type="ECO:0000256" key="7">
    <source>
        <dbReference type="ARBA" id="ARBA00022840"/>
    </source>
</evidence>
<evidence type="ECO:0000256" key="5">
    <source>
        <dbReference type="ARBA" id="ARBA00022806"/>
    </source>
</evidence>
<dbReference type="Pfam" id="PF00580">
    <property type="entry name" value="UvrD-helicase"/>
    <property type="match status" value="1"/>
</dbReference>
<feature type="domain" description="UvrD-like helicase ATP-binding" evidence="17">
    <location>
        <begin position="3"/>
        <end position="475"/>
    </location>
</feature>
<dbReference type="Gene3D" id="3.40.50.300">
    <property type="entry name" value="P-loop containing nucleotide triphosphate hydrolases"/>
    <property type="match status" value="4"/>
</dbReference>
<comment type="catalytic activity">
    <reaction evidence="11">
        <text>Couples ATP hydrolysis with the unwinding of duplex DNA by translocating in the 3'-5' direction.</text>
        <dbReference type="EC" id="5.6.2.4"/>
    </reaction>
</comment>
<dbReference type="PROSITE" id="PS51217">
    <property type="entry name" value="UVRD_HELICASE_CTER"/>
    <property type="match status" value="1"/>
</dbReference>
<dbReference type="InterPro" id="IPR014151">
    <property type="entry name" value="DNA_helicase_AddA"/>
</dbReference>
<dbReference type="NCBIfam" id="TIGR02784">
    <property type="entry name" value="addA_alphas"/>
    <property type="match status" value="1"/>
</dbReference>
<evidence type="ECO:0000256" key="16">
    <source>
        <dbReference type="SAM" id="MobiDB-lite"/>
    </source>
</evidence>
<comment type="caution">
    <text evidence="19">The sequence shown here is derived from an EMBL/GenBank/DDBJ whole genome shotgun (WGS) entry which is preliminary data.</text>
</comment>
<dbReference type="PANTHER" id="PTHR11070:SF2">
    <property type="entry name" value="ATP-DEPENDENT DNA HELICASE SRS2"/>
    <property type="match status" value="1"/>
</dbReference>
<dbReference type="InterPro" id="IPR011335">
    <property type="entry name" value="Restrct_endonuc-II-like"/>
</dbReference>
<keyword evidence="5 15" id="KW-0347">Helicase</keyword>
<keyword evidence="3" id="KW-0227">DNA damage</keyword>
<keyword evidence="7 15" id="KW-0067">ATP-binding</keyword>
<keyword evidence="8" id="KW-0238">DNA-binding</keyword>
<dbReference type="Gene3D" id="3.90.320.10">
    <property type="match status" value="1"/>
</dbReference>
<feature type="domain" description="UvrD-like helicase C-terminal" evidence="18">
    <location>
        <begin position="490"/>
        <end position="772"/>
    </location>
</feature>
<dbReference type="GO" id="GO:0004386">
    <property type="term" value="F:helicase activity"/>
    <property type="evidence" value="ECO:0007669"/>
    <property type="project" value="UniProtKB-KW"/>
</dbReference>
<sequence length="1125" mass="121292">MSLDDATLRQIEAADPSANTWLSANAGSGKTRVLTDRVARLLLADVSPQNILCLTYTKAAASEMQNRLFERLGAWAMKPDAELRQELRNLGVEDVADLSRARRLFAGAIETPGGLKIQTIHSFCAAILRRFPLEAGVTPQFREMDDRTAKLLQAEVLDDMASGAERQRLEALAAFFTDTEFSRLTRDIVSKRDAFADAVTADQVWGWFGLPPGFDAAALEADTFAVGDGALLAGLVPILADGSPTDAKAAEKLSGLDPAVLALRDLPILESVLLTGKSAKEPFSAKTGSFPTKATREGPAAPLMPALDDLMSRVEAARPLRLALDAAGKTFTLHAFARPFIEEYEARKHAHGWLDFDDLITLAGRLLNDPGLAAWVLYRLDGGIDHILVDEAQDTSPAQWRVIESLAREFTAGESARSDRERTLFVVGDLKQSIYSFQGADPAEFTRMHSQFDAAFKEVGRGVAELQLEYSFRSSRAVLDLVDHSLKDAPGLGSLVKHIAFDNSRPGRVDLWPLVEAPEKPEKSAWTDPVDVAAPEDAPVILANAVADAVAEILKTGSIPAKNGGMRAVRPGDVMVLVRRRSELFHQIIRACKTRGLAVAGADRLRIEAELAVRDITATLAFLATPEDDLSLAAALRSPLFGLTEDELFRLAHGRGKGSYLWNALRAGAAHPDAIGALTDLRDEADFLRPYDLIDRILTRHDGRRRLIARLGPEAEDGIDALLAQALAYERMEVPSLTGFLTWLAAEDVEIKRQMDNAGDQIRVMTVHGAKGLESPLVILPDTSKPRNNSDGKLIDIGGQMAWRMAQDHAPAAIAAALAAAKERDWEEHMRLLYVAMTRAESWLIVAGAGDVGKAGEAVSWYRIAEAGMQVAGAVAHNFPTGEGLRFERGEWHGEVGPDAARARSSASLPDWASAHPGLPETPAAALTPSDLGGAKIVGGGDDDEADPEAALRRGRQIHRLLEFLPGYDRGEWPQIAEDLLAFGEDAAGPEEVADLLAEARGVLDAPGLAPLFTADALAEVEISAPVSVAGARRLHGVIDRLVIGPDRVLAVDFKTNRIAPDRAEDTPEGILRQMGAYETALAGVFPGKRIETAVLWTRVAKLMPLPPGLALRAFGRLDGTGDPT</sequence>
<evidence type="ECO:0000259" key="18">
    <source>
        <dbReference type="PROSITE" id="PS51217"/>
    </source>
</evidence>
<dbReference type="InterPro" id="IPR038726">
    <property type="entry name" value="PDDEXK_AddAB-type"/>
</dbReference>
<keyword evidence="2 15" id="KW-0547">Nucleotide-binding</keyword>
<dbReference type="EC" id="5.6.2.4" evidence="12"/>
<evidence type="ECO:0000256" key="13">
    <source>
        <dbReference type="ARBA" id="ARBA00034923"/>
    </source>
</evidence>
<evidence type="ECO:0000256" key="6">
    <source>
        <dbReference type="ARBA" id="ARBA00022839"/>
    </source>
</evidence>
<evidence type="ECO:0000256" key="3">
    <source>
        <dbReference type="ARBA" id="ARBA00022763"/>
    </source>
</evidence>
<evidence type="ECO:0000256" key="14">
    <source>
        <dbReference type="ARBA" id="ARBA00048988"/>
    </source>
</evidence>
<dbReference type="RefSeq" id="WP_281840449.1">
    <property type="nucleotide sequence ID" value="NZ_BROH01000001.1"/>
</dbReference>